<sequence length="269" mass="31238">MCLDKLKFSESNKMTSEKLEYWKTTFREIYNRSPTSGDYSVAPNEIQALLKGTTTSEKPQEKQIKRGLKRTNFESKMMEDEQFSPVKKRVKLQKTEEEKTSPILRASPRKKLILFENSPTKTTPQRNDLSPKKRINNGAPFNFEDFSPLKTFSGSASKSSVKCSLTPIKSPTKRPYQRQLMNRDIEMLLLPTPEKLGEEEPTEEFDDETNEEVKQARAYKPAARRLGGSSKSDQNFQKINLRKKQFVRGKVTAEQKRKLKRKQMFKKKN</sequence>
<dbReference type="OrthoDB" id="5844501at2759"/>
<dbReference type="EMBL" id="PDUG01000001">
    <property type="protein sequence ID" value="PIC51301.1"/>
    <property type="molecule type" value="Genomic_DNA"/>
</dbReference>
<organism evidence="2 3">
    <name type="scientific">Caenorhabditis nigoni</name>
    <dbReference type="NCBI Taxonomy" id="1611254"/>
    <lineage>
        <taxon>Eukaryota</taxon>
        <taxon>Metazoa</taxon>
        <taxon>Ecdysozoa</taxon>
        <taxon>Nematoda</taxon>
        <taxon>Chromadorea</taxon>
        <taxon>Rhabditida</taxon>
        <taxon>Rhabditina</taxon>
        <taxon>Rhabditomorpha</taxon>
        <taxon>Rhabditoidea</taxon>
        <taxon>Rhabditidae</taxon>
        <taxon>Peloderinae</taxon>
        <taxon>Caenorhabditis</taxon>
    </lineage>
</organism>
<dbReference type="Proteomes" id="UP000230233">
    <property type="component" value="Chromosome I"/>
</dbReference>
<name>A0A2G5VI01_9PELO</name>
<accession>A0A2G5VI01</accession>
<feature type="region of interest" description="Disordered" evidence="1">
    <location>
        <begin position="190"/>
        <end position="269"/>
    </location>
</feature>
<evidence type="ECO:0000313" key="3">
    <source>
        <dbReference type="Proteomes" id="UP000230233"/>
    </source>
</evidence>
<feature type="compositionally biased region" description="Polar residues" evidence="1">
    <location>
        <begin position="229"/>
        <end position="238"/>
    </location>
</feature>
<dbReference type="STRING" id="1611254.A0A2G5VI01"/>
<keyword evidence="3" id="KW-1185">Reference proteome</keyword>
<evidence type="ECO:0000256" key="1">
    <source>
        <dbReference type="SAM" id="MobiDB-lite"/>
    </source>
</evidence>
<gene>
    <name evidence="2" type="primary">Cni-sld-2</name>
    <name evidence="2" type="synonym">Cnig_chr_I.g1861</name>
    <name evidence="2" type="ORF">B9Z55_001861</name>
</gene>
<protein>
    <submittedName>
        <fullName evidence="2">Uncharacterized protein</fullName>
    </submittedName>
</protein>
<feature type="compositionally biased region" description="Acidic residues" evidence="1">
    <location>
        <begin position="197"/>
        <end position="210"/>
    </location>
</feature>
<feature type="compositionally biased region" description="Basic residues" evidence="1">
    <location>
        <begin position="257"/>
        <end position="269"/>
    </location>
</feature>
<dbReference type="AlphaFoldDB" id="A0A2G5VI01"/>
<proteinExistence type="predicted"/>
<reference evidence="3" key="1">
    <citation type="submission" date="2017-10" db="EMBL/GenBank/DDBJ databases">
        <title>Rapid genome shrinkage in a self-fertile nematode reveals novel sperm competition proteins.</title>
        <authorList>
            <person name="Yin D."/>
            <person name="Schwarz E.M."/>
            <person name="Thomas C.G."/>
            <person name="Felde R.L."/>
            <person name="Korf I.F."/>
            <person name="Cutter A.D."/>
            <person name="Schartner C.M."/>
            <person name="Ralston E.J."/>
            <person name="Meyer B.J."/>
            <person name="Haag E.S."/>
        </authorList>
    </citation>
    <scope>NUCLEOTIDE SEQUENCE [LARGE SCALE GENOMIC DNA]</scope>
    <source>
        <strain evidence="3">JU1422</strain>
    </source>
</reference>
<feature type="region of interest" description="Disordered" evidence="1">
    <location>
        <begin position="77"/>
        <end position="98"/>
    </location>
</feature>
<evidence type="ECO:0000313" key="2">
    <source>
        <dbReference type="EMBL" id="PIC51301.1"/>
    </source>
</evidence>
<comment type="caution">
    <text evidence="2">The sequence shown here is derived from an EMBL/GenBank/DDBJ whole genome shotgun (WGS) entry which is preliminary data.</text>
</comment>